<evidence type="ECO:0000313" key="4">
    <source>
        <dbReference type="Proteomes" id="UP000248926"/>
    </source>
</evidence>
<protein>
    <submittedName>
        <fullName evidence="3">Universal stress protein UspA</fullName>
    </submittedName>
</protein>
<name>A0A328PA41_9GAMM</name>
<dbReference type="Proteomes" id="UP000248926">
    <property type="component" value="Unassembled WGS sequence"/>
</dbReference>
<dbReference type="RefSeq" id="WP_111982680.1">
    <property type="nucleotide sequence ID" value="NZ_NFZS01000001.1"/>
</dbReference>
<dbReference type="Gene3D" id="3.40.50.620">
    <property type="entry name" value="HUPs"/>
    <property type="match status" value="1"/>
</dbReference>
<keyword evidence="4" id="KW-1185">Reference proteome</keyword>
<dbReference type="PANTHER" id="PTHR46268:SF6">
    <property type="entry name" value="UNIVERSAL STRESS PROTEIN UP12"/>
    <property type="match status" value="1"/>
</dbReference>
<dbReference type="Pfam" id="PF00582">
    <property type="entry name" value="Usp"/>
    <property type="match status" value="1"/>
</dbReference>
<reference evidence="3 4" key="1">
    <citation type="journal article" date="2018" name="Genet. Mol. Biol.">
        <title>The genome sequence of Dyella jiangningensis FCAV SCS01 from a lignocellulose-decomposing microbial consortium metagenome reveals potential for biotechnological applications.</title>
        <authorList>
            <person name="Desiderato J.G."/>
            <person name="Alvarenga D.O."/>
            <person name="Constancio M.T.L."/>
            <person name="Alves L.M.C."/>
            <person name="Varani A.M."/>
        </authorList>
    </citation>
    <scope>NUCLEOTIDE SEQUENCE [LARGE SCALE GENOMIC DNA]</scope>
    <source>
        <strain evidence="3 4">FCAV SCS01</strain>
    </source>
</reference>
<dbReference type="PRINTS" id="PR01438">
    <property type="entry name" value="UNVRSLSTRESS"/>
</dbReference>
<dbReference type="CDD" id="cd00293">
    <property type="entry name" value="USP-like"/>
    <property type="match status" value="1"/>
</dbReference>
<dbReference type="AlphaFoldDB" id="A0A328PA41"/>
<dbReference type="InterPro" id="IPR006016">
    <property type="entry name" value="UspA"/>
</dbReference>
<evidence type="ECO:0000313" key="3">
    <source>
        <dbReference type="EMBL" id="RAO78430.1"/>
    </source>
</evidence>
<comment type="caution">
    <text evidence="3">The sequence shown here is derived from an EMBL/GenBank/DDBJ whole genome shotgun (WGS) entry which is preliminary data.</text>
</comment>
<dbReference type="EMBL" id="NFZS01000001">
    <property type="protein sequence ID" value="RAO78430.1"/>
    <property type="molecule type" value="Genomic_DNA"/>
</dbReference>
<feature type="domain" description="UspA" evidence="2">
    <location>
        <begin position="1"/>
        <end position="145"/>
    </location>
</feature>
<dbReference type="SUPFAM" id="SSF52402">
    <property type="entry name" value="Adenine nucleotide alpha hydrolases-like"/>
    <property type="match status" value="1"/>
</dbReference>
<sequence length="145" mass="15990">MFKHILLPTDGSELSLRAVDMGISIAVSHGASVFALHVIKPPPGVQHLSDMLVLQEDERAMKVTRRATAYLDEVRQRAEAAHVQCHSGYEFDLRPYMAIMAAARKQQCDLIVMGSHGRTGLDRLRLGSQASKLLVSTDVPVLICR</sequence>
<dbReference type="InterPro" id="IPR014729">
    <property type="entry name" value="Rossmann-like_a/b/a_fold"/>
</dbReference>
<proteinExistence type="inferred from homology"/>
<dbReference type="OrthoDB" id="9792500at2"/>
<accession>A0A328PA41</accession>
<dbReference type="InterPro" id="IPR006015">
    <property type="entry name" value="Universal_stress_UspA"/>
</dbReference>
<evidence type="ECO:0000256" key="1">
    <source>
        <dbReference type="ARBA" id="ARBA00008791"/>
    </source>
</evidence>
<comment type="similarity">
    <text evidence="1">Belongs to the universal stress protein A family.</text>
</comment>
<gene>
    <name evidence="3" type="ORF">CA260_10020</name>
</gene>
<organism evidence="3 4">
    <name type="scientific">Dyella jiangningensis</name>
    <dbReference type="NCBI Taxonomy" id="1379159"/>
    <lineage>
        <taxon>Bacteria</taxon>
        <taxon>Pseudomonadati</taxon>
        <taxon>Pseudomonadota</taxon>
        <taxon>Gammaproteobacteria</taxon>
        <taxon>Lysobacterales</taxon>
        <taxon>Rhodanobacteraceae</taxon>
        <taxon>Dyella</taxon>
    </lineage>
</organism>
<dbReference type="PANTHER" id="PTHR46268">
    <property type="entry name" value="STRESS RESPONSE PROTEIN NHAX"/>
    <property type="match status" value="1"/>
</dbReference>
<evidence type="ECO:0000259" key="2">
    <source>
        <dbReference type="Pfam" id="PF00582"/>
    </source>
</evidence>